<comment type="pathway">
    <text evidence="3">Purine metabolism; IMP biosynthesis via de novo pathway; N(1)-(5-phospho-D-ribosyl)glycinamide from 5-phospho-alpha-D-ribose 1-diphosphate: step 2/2.</text>
</comment>
<evidence type="ECO:0000256" key="6">
    <source>
        <dbReference type="ARBA" id="ARBA00022741"/>
    </source>
</evidence>
<dbReference type="AlphaFoldDB" id="H5SNU8"/>
<dbReference type="UniPathway" id="UPA00074">
    <property type="reaction ID" value="UER00125"/>
</dbReference>
<reference evidence="14" key="1">
    <citation type="journal article" date="2005" name="Environ. Microbiol.">
        <title>Genetic and functional properties of uncultivated thermophilic crenarchaeotes from a subsurface gold mine as revealed by analysis of genome fragments.</title>
        <authorList>
            <person name="Nunoura T."/>
            <person name="Hirayama H."/>
            <person name="Takami H."/>
            <person name="Oida H."/>
            <person name="Nishi S."/>
            <person name="Shimamura S."/>
            <person name="Suzuki Y."/>
            <person name="Inagaki F."/>
            <person name="Takai K."/>
            <person name="Nealson K.H."/>
            <person name="Horikoshi K."/>
        </authorList>
    </citation>
    <scope>NUCLEOTIDE SEQUENCE</scope>
</reference>
<dbReference type="PROSITE" id="PS00184">
    <property type="entry name" value="GARS"/>
    <property type="match status" value="1"/>
</dbReference>
<dbReference type="Pfam" id="PF01071">
    <property type="entry name" value="GARS_A"/>
    <property type="match status" value="1"/>
</dbReference>
<evidence type="ECO:0000259" key="13">
    <source>
        <dbReference type="PROSITE" id="PS50975"/>
    </source>
</evidence>
<dbReference type="GO" id="GO:0004637">
    <property type="term" value="F:phosphoribosylamine-glycine ligase activity"/>
    <property type="evidence" value="ECO:0007669"/>
    <property type="project" value="UniProtKB-EC"/>
</dbReference>
<sequence length="424" mass="46794">MERLLILGRGAREHALAHKALRSKRLEVYVAPGNAGMRPPIHRVPLEENQIAGLRDFIRAKQISYVLVGPELPLARGIWDDLHDLTVVVGPPQRLTFLEASKAKAKAFLLEADIPTAQAAIFDASQQAEAEQYLRGQNYPLVLKASGLAAGKGVFIASSAEEAIRFARACWSGQRFGTAGQTLVIEEFLQGEERSVFVWADGKGYTFLPTARDYKRLQDGDAGPNTGGMGAYAPAEDPKWLDIVREKVLEPTFHTLRKMGTSYQGFLYVGLMKVGTEPYVLEYNVRLGDPEAQVILPLIENDLEELLYYYRIQKLSELRVRVRAGYAVGVVAATAGYPEAPRAGAKISLPELGEGGSYLHERAFIYWAGVKEGPNEETLEATGGRTYTAVGLGTTLEEARTHAYQVIEKLPFEGRQFRSDIARL</sequence>
<keyword evidence="5 14" id="KW-0436">Ligase</keyword>
<dbReference type="SMART" id="SM01209">
    <property type="entry name" value="GARS_A"/>
    <property type="match status" value="1"/>
</dbReference>
<dbReference type="SMART" id="SM01210">
    <property type="entry name" value="GARS_C"/>
    <property type="match status" value="1"/>
</dbReference>
<dbReference type="GO" id="GO:0005524">
    <property type="term" value="F:ATP binding"/>
    <property type="evidence" value="ECO:0007669"/>
    <property type="project" value="UniProtKB-UniRule"/>
</dbReference>
<dbReference type="InterPro" id="IPR020561">
    <property type="entry name" value="PRibGlycinamid_synth_ATP-grasp"/>
</dbReference>
<comment type="cofactor">
    <cofactor evidence="2">
        <name>Mg(2+)</name>
        <dbReference type="ChEBI" id="CHEBI:18420"/>
    </cofactor>
</comment>
<evidence type="ECO:0000256" key="11">
    <source>
        <dbReference type="ARBA" id="ARBA00042864"/>
    </source>
</evidence>
<dbReference type="EC" id="6.3.4.13" evidence="4"/>
<dbReference type="PROSITE" id="PS50975">
    <property type="entry name" value="ATP_GRASP"/>
    <property type="match status" value="1"/>
</dbReference>
<dbReference type="SUPFAM" id="SSF52440">
    <property type="entry name" value="PreATP-grasp domain"/>
    <property type="match status" value="1"/>
</dbReference>
<accession>H5SNU8</accession>
<keyword evidence="7" id="KW-0658">Purine biosynthesis</keyword>
<evidence type="ECO:0000256" key="9">
    <source>
        <dbReference type="ARBA" id="ARBA00038345"/>
    </source>
</evidence>
<evidence type="ECO:0000256" key="12">
    <source>
        <dbReference type="PROSITE-ProRule" id="PRU00409"/>
    </source>
</evidence>
<name>H5SNU8_9BACT</name>
<organism evidence="14">
    <name type="scientific">uncultured Bacteroidota bacterium</name>
    <dbReference type="NCBI Taxonomy" id="152509"/>
    <lineage>
        <taxon>Bacteria</taxon>
        <taxon>Pseudomonadati</taxon>
        <taxon>Bacteroidota</taxon>
        <taxon>environmental samples</taxon>
    </lineage>
</organism>
<dbReference type="InterPro" id="IPR037123">
    <property type="entry name" value="PRibGlycinamide_synth_C_sf"/>
</dbReference>
<proteinExistence type="inferred from homology"/>
<dbReference type="GO" id="GO:0006189">
    <property type="term" value="P:'de novo' IMP biosynthetic process"/>
    <property type="evidence" value="ECO:0007669"/>
    <property type="project" value="UniProtKB-UniPathway"/>
</dbReference>
<dbReference type="Pfam" id="PF02844">
    <property type="entry name" value="GARS_N"/>
    <property type="match status" value="1"/>
</dbReference>
<dbReference type="InterPro" id="IPR016185">
    <property type="entry name" value="PreATP-grasp_dom_sf"/>
</dbReference>
<evidence type="ECO:0000256" key="7">
    <source>
        <dbReference type="ARBA" id="ARBA00022755"/>
    </source>
</evidence>
<evidence type="ECO:0000313" key="14">
    <source>
        <dbReference type="EMBL" id="BAL57834.1"/>
    </source>
</evidence>
<evidence type="ECO:0000256" key="1">
    <source>
        <dbReference type="ARBA" id="ARBA00001936"/>
    </source>
</evidence>
<dbReference type="InterPro" id="IPR020559">
    <property type="entry name" value="PRibGlycinamide_synth_CS"/>
</dbReference>
<feature type="domain" description="ATP-grasp" evidence="13">
    <location>
        <begin position="106"/>
        <end position="312"/>
    </location>
</feature>
<dbReference type="GO" id="GO:0046872">
    <property type="term" value="F:metal ion binding"/>
    <property type="evidence" value="ECO:0007669"/>
    <property type="project" value="InterPro"/>
</dbReference>
<evidence type="ECO:0000256" key="10">
    <source>
        <dbReference type="ARBA" id="ARBA00042242"/>
    </source>
</evidence>
<dbReference type="Pfam" id="PF02843">
    <property type="entry name" value="GARS_C"/>
    <property type="match status" value="1"/>
</dbReference>
<dbReference type="InterPro" id="IPR020560">
    <property type="entry name" value="PRibGlycinamide_synth_C-dom"/>
</dbReference>
<dbReference type="InterPro" id="IPR020562">
    <property type="entry name" value="PRibGlycinamide_synth_N"/>
</dbReference>
<dbReference type="Gene3D" id="3.30.470.20">
    <property type="entry name" value="ATP-grasp fold, B domain"/>
    <property type="match status" value="1"/>
</dbReference>
<dbReference type="PANTHER" id="PTHR43472:SF1">
    <property type="entry name" value="PHOSPHORIBOSYLAMINE--GLYCINE LIGASE, CHLOROPLASTIC"/>
    <property type="match status" value="1"/>
</dbReference>
<dbReference type="InterPro" id="IPR013815">
    <property type="entry name" value="ATP_grasp_subdomain_1"/>
</dbReference>
<dbReference type="NCBIfam" id="TIGR00877">
    <property type="entry name" value="purD"/>
    <property type="match status" value="1"/>
</dbReference>
<evidence type="ECO:0000256" key="4">
    <source>
        <dbReference type="ARBA" id="ARBA00013255"/>
    </source>
</evidence>
<dbReference type="PANTHER" id="PTHR43472">
    <property type="entry name" value="PHOSPHORIBOSYLAMINE--GLYCINE LIGASE"/>
    <property type="match status" value="1"/>
</dbReference>
<keyword evidence="8 12" id="KW-0067">ATP-binding</keyword>
<gene>
    <name evidence="14" type="ORF">HGMM_F52E02C17</name>
</gene>
<dbReference type="EMBL" id="AP011785">
    <property type="protein sequence ID" value="BAL57834.1"/>
    <property type="molecule type" value="Genomic_DNA"/>
</dbReference>
<keyword evidence="6 12" id="KW-0547">Nucleotide-binding</keyword>
<comment type="similarity">
    <text evidence="9">Belongs to the GARS family.</text>
</comment>
<dbReference type="Gene3D" id="3.40.50.20">
    <property type="match status" value="1"/>
</dbReference>
<evidence type="ECO:0000256" key="5">
    <source>
        <dbReference type="ARBA" id="ARBA00022598"/>
    </source>
</evidence>
<comment type="cofactor">
    <cofactor evidence="1">
        <name>Mn(2+)</name>
        <dbReference type="ChEBI" id="CHEBI:29035"/>
    </cofactor>
</comment>
<evidence type="ECO:0000256" key="8">
    <source>
        <dbReference type="ARBA" id="ARBA00022840"/>
    </source>
</evidence>
<dbReference type="InterPro" id="IPR000115">
    <property type="entry name" value="PRibGlycinamide_synth"/>
</dbReference>
<dbReference type="GO" id="GO:0009113">
    <property type="term" value="P:purine nucleobase biosynthetic process"/>
    <property type="evidence" value="ECO:0007669"/>
    <property type="project" value="InterPro"/>
</dbReference>
<dbReference type="SUPFAM" id="SSF51246">
    <property type="entry name" value="Rudiment single hybrid motif"/>
    <property type="match status" value="1"/>
</dbReference>
<evidence type="ECO:0000256" key="3">
    <source>
        <dbReference type="ARBA" id="ARBA00005174"/>
    </source>
</evidence>
<dbReference type="Gene3D" id="3.90.600.10">
    <property type="entry name" value="Phosphoribosylglycinamide synthetase, C-terminal domain"/>
    <property type="match status" value="1"/>
</dbReference>
<dbReference type="SUPFAM" id="SSF56059">
    <property type="entry name" value="Glutathione synthetase ATP-binding domain-like"/>
    <property type="match status" value="1"/>
</dbReference>
<reference evidence="14" key="2">
    <citation type="journal article" date="2012" name="PLoS ONE">
        <title>A Deeply Branching Thermophilic Bacterium with an Ancient Acetyl-CoA Pathway Dominates a Subsurface Ecosystem.</title>
        <authorList>
            <person name="Takami H."/>
            <person name="Noguchi H."/>
            <person name="Takaki Y."/>
            <person name="Uchiyama I."/>
            <person name="Toyoda A."/>
            <person name="Nishi S."/>
            <person name="Chee G.-J."/>
            <person name="Arai W."/>
            <person name="Nunoura T."/>
            <person name="Itoh T."/>
            <person name="Hattori M."/>
            <person name="Takai K."/>
        </authorList>
    </citation>
    <scope>NUCLEOTIDE SEQUENCE</scope>
</reference>
<protein>
    <recommendedName>
        <fullName evidence="4">phosphoribosylamine--glycine ligase</fullName>
        <ecNumber evidence="4">6.3.4.13</ecNumber>
    </recommendedName>
    <alternativeName>
        <fullName evidence="10">Glycinamide ribonucleotide synthetase</fullName>
    </alternativeName>
    <alternativeName>
        <fullName evidence="11">Phosphoribosylglycinamide synthetase</fullName>
    </alternativeName>
</protein>
<evidence type="ECO:0000256" key="2">
    <source>
        <dbReference type="ARBA" id="ARBA00001946"/>
    </source>
</evidence>
<dbReference type="InterPro" id="IPR011054">
    <property type="entry name" value="Rudment_hybrid_motif"/>
</dbReference>
<dbReference type="InterPro" id="IPR011761">
    <property type="entry name" value="ATP-grasp"/>
</dbReference>
<dbReference type="Gene3D" id="3.30.1490.20">
    <property type="entry name" value="ATP-grasp fold, A domain"/>
    <property type="match status" value="1"/>
</dbReference>